<dbReference type="EMBL" id="JPVQ01000058">
    <property type="protein sequence ID" value="KGR88812.1"/>
    <property type="molecule type" value="Genomic_DNA"/>
</dbReference>
<evidence type="ECO:0000313" key="1">
    <source>
        <dbReference type="EMBL" id="KGR88812.1"/>
    </source>
</evidence>
<gene>
    <name evidence="1" type="ORF">CD30_17970</name>
</gene>
<comment type="caution">
    <text evidence="1">The sequence shown here is derived from an EMBL/GenBank/DDBJ whole genome shotgun (WGS) entry which is preliminary data.</text>
</comment>
<reference evidence="1 2" key="1">
    <citation type="submission" date="2014-02" db="EMBL/GenBank/DDBJ databases">
        <title>Draft genome sequence of Lysinibacillus massiliensis CCUG 49529.</title>
        <authorList>
            <person name="Zhang F."/>
            <person name="Wang G."/>
            <person name="Zhang L."/>
        </authorList>
    </citation>
    <scope>NUCLEOTIDE SEQUENCE [LARGE SCALE GENOMIC DNA]</scope>
    <source>
        <strain evidence="1 2">CCUG 49529</strain>
    </source>
</reference>
<dbReference type="OrthoDB" id="2706506at2"/>
<dbReference type="AlphaFoldDB" id="A0A0A3JP92"/>
<keyword evidence="2" id="KW-1185">Reference proteome</keyword>
<dbReference type="eggNOG" id="ENOG50330T9">
    <property type="taxonomic scope" value="Bacteria"/>
</dbReference>
<proteinExistence type="predicted"/>
<accession>A0A0A3JP92</accession>
<sequence>MIVIETTVYVSVANNSYSYVPLGTPCEFELKMNSEKARIFERLFLQIDSLEFHNAVRAHLPYLPYHLDESNHEIDSRIAKIYALIHEFGDDDTKEFVEKLPYFN</sequence>
<name>A0A0A3JP92_9BACL</name>
<protein>
    <submittedName>
        <fullName evidence="1">Transposase</fullName>
    </submittedName>
</protein>
<dbReference type="Proteomes" id="UP000030595">
    <property type="component" value="Unassembled WGS sequence"/>
</dbReference>
<evidence type="ECO:0000313" key="2">
    <source>
        <dbReference type="Proteomes" id="UP000030595"/>
    </source>
</evidence>
<organism evidence="1 2">
    <name type="scientific">Ureibacillus massiliensis 4400831 = CIP 108448 = CCUG 49529</name>
    <dbReference type="NCBI Taxonomy" id="1211035"/>
    <lineage>
        <taxon>Bacteria</taxon>
        <taxon>Bacillati</taxon>
        <taxon>Bacillota</taxon>
        <taxon>Bacilli</taxon>
        <taxon>Bacillales</taxon>
        <taxon>Caryophanaceae</taxon>
        <taxon>Ureibacillus</taxon>
    </lineage>
</organism>